<protein>
    <submittedName>
        <fullName evidence="1">Uncharacterized protein</fullName>
    </submittedName>
</protein>
<gene>
    <name evidence="1" type="ORF">M8818_002776</name>
</gene>
<comment type="caution">
    <text evidence="1">The sequence shown here is derived from an EMBL/GenBank/DDBJ whole genome shotgun (WGS) entry which is preliminary data.</text>
</comment>
<proteinExistence type="predicted"/>
<reference evidence="1" key="1">
    <citation type="submission" date="2024-02" db="EMBL/GenBank/DDBJ databases">
        <title>Metagenome Assembled Genome of Zalaria obscura JY119.</title>
        <authorList>
            <person name="Vighnesh L."/>
            <person name="Jagadeeshwari U."/>
            <person name="Venkata Ramana C."/>
            <person name="Sasikala C."/>
        </authorList>
    </citation>
    <scope>NUCLEOTIDE SEQUENCE</scope>
    <source>
        <strain evidence="1">JY119</strain>
    </source>
</reference>
<evidence type="ECO:0000313" key="2">
    <source>
        <dbReference type="Proteomes" id="UP001320706"/>
    </source>
</evidence>
<name>A0ACC3SHI3_9PEZI</name>
<keyword evidence="2" id="KW-1185">Reference proteome</keyword>
<accession>A0ACC3SHI3</accession>
<dbReference type="EMBL" id="JAMKPW020000011">
    <property type="protein sequence ID" value="KAK8213474.1"/>
    <property type="molecule type" value="Genomic_DNA"/>
</dbReference>
<dbReference type="Proteomes" id="UP001320706">
    <property type="component" value="Unassembled WGS sequence"/>
</dbReference>
<sequence>MGDSSNSLQRLQDAPRKSPFVLGLSGSEEQTETGAEEQSASFKPFEESRPTAAGLVFIPESELNALRSELDSLNRSINAARQEKQVSDDRKGYQIVQLQKRVLELLTAVSDKQQELDSAQEQKQQVIESAQKQIADVRSVEQLLAHDHQVAELRHQIRALRKQLGKQIDKSSKENARLKGLNSMLQEALSEADAQKLQKEAEKEALKAERDLLGQHMMRALQHMRYAERITFLGAMNQELQGMLDQDTEQMEEDAKC</sequence>
<organism evidence="1 2">
    <name type="scientific">Zalaria obscura</name>
    <dbReference type="NCBI Taxonomy" id="2024903"/>
    <lineage>
        <taxon>Eukaryota</taxon>
        <taxon>Fungi</taxon>
        <taxon>Dikarya</taxon>
        <taxon>Ascomycota</taxon>
        <taxon>Pezizomycotina</taxon>
        <taxon>Dothideomycetes</taxon>
        <taxon>Dothideomycetidae</taxon>
        <taxon>Dothideales</taxon>
        <taxon>Zalariaceae</taxon>
        <taxon>Zalaria</taxon>
    </lineage>
</organism>
<evidence type="ECO:0000313" key="1">
    <source>
        <dbReference type="EMBL" id="KAK8213474.1"/>
    </source>
</evidence>